<dbReference type="OrthoDB" id="1433112at2"/>
<evidence type="ECO:0000313" key="1">
    <source>
        <dbReference type="EMBL" id="KZE83597.1"/>
    </source>
</evidence>
<sequence>MSWRAEQVYTVANTELINHLAQIESLRPGLFKVDKLEKGIRSEWTREIFFENEQHERRGSVHSLPEGGLLVINPSMYRVSYDDKDNPFYEDYQAYKENKWSFLKSIEIEPIIISLNLTPEQCKLLAFLKQLNEEFKQPFVYYKCEMWGGDIDEEIVVVFDGEMRVYYFDDMNGEYKQMIGTEIKELEETTALQQGLKEIGLHLPTRFFALHETSFDWQPFLIKNFY</sequence>
<organism evidence="1 2">
    <name type="scientific">Myroides marinus</name>
    <dbReference type="NCBI Taxonomy" id="703342"/>
    <lineage>
        <taxon>Bacteria</taxon>
        <taxon>Pseudomonadati</taxon>
        <taxon>Bacteroidota</taxon>
        <taxon>Flavobacteriia</taxon>
        <taxon>Flavobacteriales</taxon>
        <taxon>Flavobacteriaceae</taxon>
        <taxon>Myroides</taxon>
    </lineage>
</organism>
<dbReference type="Proteomes" id="UP000076630">
    <property type="component" value="Unassembled WGS sequence"/>
</dbReference>
<accession>A0A161UB76</accession>
<dbReference type="EMBL" id="LQNU01000037">
    <property type="protein sequence ID" value="KZE83597.1"/>
    <property type="molecule type" value="Genomic_DNA"/>
</dbReference>
<evidence type="ECO:0000313" key="2">
    <source>
        <dbReference type="Proteomes" id="UP000076630"/>
    </source>
</evidence>
<comment type="caution">
    <text evidence="1">The sequence shown here is derived from an EMBL/GenBank/DDBJ whole genome shotgun (WGS) entry which is preliminary data.</text>
</comment>
<dbReference type="AlphaFoldDB" id="A0A161UB76"/>
<gene>
    <name evidence="1" type="ORF">AV926_04235</name>
</gene>
<dbReference type="RefSeq" id="WP_038986877.1">
    <property type="nucleotide sequence ID" value="NZ_JWJO01000036.1"/>
</dbReference>
<keyword evidence="2" id="KW-1185">Reference proteome</keyword>
<protein>
    <submittedName>
        <fullName evidence="1">Uncharacterized protein</fullName>
    </submittedName>
</protein>
<reference evidence="1 2" key="1">
    <citation type="submission" date="2016-01" db="EMBL/GenBank/DDBJ databases">
        <title>Whole genome sequencing of Myroides marinus L41.</title>
        <authorList>
            <person name="Hong K.W."/>
        </authorList>
    </citation>
    <scope>NUCLEOTIDE SEQUENCE [LARGE SCALE GENOMIC DNA]</scope>
    <source>
        <strain evidence="1 2">L41</strain>
    </source>
</reference>
<proteinExistence type="predicted"/>
<name>A0A161UB76_9FLAO</name>